<organism evidence="1 2">
    <name type="scientific">Gonapodya prolifera (strain JEL478)</name>
    <name type="common">Monoblepharis prolifera</name>
    <dbReference type="NCBI Taxonomy" id="1344416"/>
    <lineage>
        <taxon>Eukaryota</taxon>
        <taxon>Fungi</taxon>
        <taxon>Fungi incertae sedis</taxon>
        <taxon>Chytridiomycota</taxon>
        <taxon>Chytridiomycota incertae sedis</taxon>
        <taxon>Monoblepharidomycetes</taxon>
        <taxon>Monoblepharidales</taxon>
        <taxon>Gonapodyaceae</taxon>
        <taxon>Gonapodya</taxon>
    </lineage>
</organism>
<evidence type="ECO:0000313" key="1">
    <source>
        <dbReference type="EMBL" id="KXS20481.1"/>
    </source>
</evidence>
<dbReference type="EMBL" id="KQ965735">
    <property type="protein sequence ID" value="KXS20481.1"/>
    <property type="molecule type" value="Genomic_DNA"/>
</dbReference>
<dbReference type="AlphaFoldDB" id="A0A139AUS2"/>
<sequence length="171" mass="19425">MTPYKALHWDDPAFAARGREIVRCLLHLLVKRNRLLLCWLETEWCRVANERQLNVMTTENSLTGSRLAPLLLDVVTESTSFSKPSTVIAPEFEDDDSQLTHEEGELHRMKNLWDDIPAFFGLAVGEVDDKILSGMDFNSFSSILRAVSPGYLDKLSLALKVGCWFRELSQP</sequence>
<proteinExistence type="predicted"/>
<accession>A0A139AUS2</accession>
<reference evidence="1 2" key="1">
    <citation type="journal article" date="2015" name="Genome Biol. Evol.">
        <title>Phylogenomic analyses indicate that early fungi evolved digesting cell walls of algal ancestors of land plants.</title>
        <authorList>
            <person name="Chang Y."/>
            <person name="Wang S."/>
            <person name="Sekimoto S."/>
            <person name="Aerts A.L."/>
            <person name="Choi C."/>
            <person name="Clum A."/>
            <person name="LaButti K.M."/>
            <person name="Lindquist E.A."/>
            <person name="Yee Ngan C."/>
            <person name="Ohm R.A."/>
            <person name="Salamov A.A."/>
            <person name="Grigoriev I.V."/>
            <person name="Spatafora J.W."/>
            <person name="Berbee M.L."/>
        </authorList>
    </citation>
    <scope>NUCLEOTIDE SEQUENCE [LARGE SCALE GENOMIC DNA]</scope>
    <source>
        <strain evidence="1 2">JEL478</strain>
    </source>
</reference>
<dbReference type="Proteomes" id="UP000070544">
    <property type="component" value="Unassembled WGS sequence"/>
</dbReference>
<keyword evidence="2" id="KW-1185">Reference proteome</keyword>
<name>A0A139AUS2_GONPJ</name>
<evidence type="ECO:0000313" key="2">
    <source>
        <dbReference type="Proteomes" id="UP000070544"/>
    </source>
</evidence>
<protein>
    <submittedName>
        <fullName evidence="1">Uncharacterized protein</fullName>
    </submittedName>
</protein>
<gene>
    <name evidence="1" type="ORF">M427DRAFT_52091</name>
</gene>